<dbReference type="Gene3D" id="3.40.50.1000">
    <property type="entry name" value="HAD superfamily/HAD-like"/>
    <property type="match status" value="1"/>
</dbReference>
<keyword evidence="2" id="KW-1185">Reference proteome</keyword>
<dbReference type="Proteomes" id="UP001515480">
    <property type="component" value="Unassembled WGS sequence"/>
</dbReference>
<dbReference type="CDD" id="cd01427">
    <property type="entry name" value="HAD_like"/>
    <property type="match status" value="1"/>
</dbReference>
<dbReference type="InterPro" id="IPR023198">
    <property type="entry name" value="PGP-like_dom2"/>
</dbReference>
<gene>
    <name evidence="1" type="ORF">AB1Y20_007370</name>
</gene>
<protein>
    <recommendedName>
        <fullName evidence="3">Phosphoglycolate phosphatase</fullName>
    </recommendedName>
</protein>
<dbReference type="Pfam" id="PF00702">
    <property type="entry name" value="Hydrolase"/>
    <property type="match status" value="1"/>
</dbReference>
<dbReference type="PANTHER" id="PTHR43434">
    <property type="entry name" value="PHOSPHOGLYCOLATE PHOSPHATASE"/>
    <property type="match status" value="1"/>
</dbReference>
<dbReference type="EMBL" id="JBGBPQ010000017">
    <property type="protein sequence ID" value="KAL1507760.1"/>
    <property type="molecule type" value="Genomic_DNA"/>
</dbReference>
<accession>A0AB34IV11</accession>
<dbReference type="AlphaFoldDB" id="A0AB34IV11"/>
<evidence type="ECO:0000313" key="1">
    <source>
        <dbReference type="EMBL" id="KAL1507760.1"/>
    </source>
</evidence>
<sequence length="316" mass="33761">MVGWLSPDSIDLDLVVFTKDGTLLDFEATWISGYRECAERVSIAAGEPALAPALLKAGGLNTTDDGSIVIMTSSVVRQGSLREVAQHWVDTQPMIAAHWHGAFERLLELMEETLLEATTRDVTPLGQAAEGLQRLRDAGIQLALVTSDTERITRSQLRRLGWEGYFAPILTAESGYDDMPSGAAVSAAITESGCEPQRTVVVGGAARDVDAGLAAGCLFTVAVFPESKQLPAMLAGATCRVSDVGGLPTLLTDAGVRRLMAPLPSTCGEYWRFDPAVGEEAALAEEERASQRESLMSEIDPAIVSIVDAMMPVHQF</sequence>
<dbReference type="SUPFAM" id="SSF56784">
    <property type="entry name" value="HAD-like"/>
    <property type="match status" value="1"/>
</dbReference>
<evidence type="ECO:0008006" key="3">
    <source>
        <dbReference type="Google" id="ProtNLM"/>
    </source>
</evidence>
<dbReference type="PANTHER" id="PTHR43434:SF1">
    <property type="entry name" value="PHOSPHOGLYCOLATE PHOSPHATASE"/>
    <property type="match status" value="1"/>
</dbReference>
<dbReference type="GO" id="GO:0006281">
    <property type="term" value="P:DNA repair"/>
    <property type="evidence" value="ECO:0007669"/>
    <property type="project" value="TreeGrafter"/>
</dbReference>
<dbReference type="Gene3D" id="1.10.150.240">
    <property type="entry name" value="Putative phosphatase, domain 2"/>
    <property type="match status" value="1"/>
</dbReference>
<reference evidence="1 2" key="1">
    <citation type="journal article" date="2024" name="Science">
        <title>Giant polyketide synthase enzymes in the biosynthesis of giant marine polyether toxins.</title>
        <authorList>
            <person name="Fallon T.R."/>
            <person name="Shende V.V."/>
            <person name="Wierzbicki I.H."/>
            <person name="Pendleton A.L."/>
            <person name="Watervoot N.F."/>
            <person name="Auber R.P."/>
            <person name="Gonzalez D.J."/>
            <person name="Wisecaver J.H."/>
            <person name="Moore B.S."/>
        </authorList>
    </citation>
    <scope>NUCLEOTIDE SEQUENCE [LARGE SCALE GENOMIC DNA]</scope>
    <source>
        <strain evidence="1 2">12B1</strain>
    </source>
</reference>
<evidence type="ECO:0000313" key="2">
    <source>
        <dbReference type="Proteomes" id="UP001515480"/>
    </source>
</evidence>
<proteinExistence type="predicted"/>
<name>A0AB34IV11_PRYPA</name>
<organism evidence="1 2">
    <name type="scientific">Prymnesium parvum</name>
    <name type="common">Toxic golden alga</name>
    <dbReference type="NCBI Taxonomy" id="97485"/>
    <lineage>
        <taxon>Eukaryota</taxon>
        <taxon>Haptista</taxon>
        <taxon>Haptophyta</taxon>
        <taxon>Prymnesiophyceae</taxon>
        <taxon>Prymnesiales</taxon>
        <taxon>Prymnesiaceae</taxon>
        <taxon>Prymnesium</taxon>
    </lineage>
</organism>
<dbReference type="InterPro" id="IPR023214">
    <property type="entry name" value="HAD_sf"/>
</dbReference>
<dbReference type="InterPro" id="IPR050155">
    <property type="entry name" value="HAD-like_hydrolase_sf"/>
</dbReference>
<dbReference type="InterPro" id="IPR036412">
    <property type="entry name" value="HAD-like_sf"/>
</dbReference>
<comment type="caution">
    <text evidence="1">The sequence shown here is derived from an EMBL/GenBank/DDBJ whole genome shotgun (WGS) entry which is preliminary data.</text>
</comment>
<dbReference type="GO" id="GO:0008967">
    <property type="term" value="F:phosphoglycolate phosphatase activity"/>
    <property type="evidence" value="ECO:0007669"/>
    <property type="project" value="TreeGrafter"/>
</dbReference>